<sequence>MAQGNVHKHCAAAPKIEMQFTATCVHFHKPALYPFGRPAKLQSVYVSRTGTVSTRKSTEGKRCSTSSGHVTASPVELGTVLQTQDAGRYNAIGIYNFHSVPFGSKQYRGSSQLSPKSPTLMGRVALPVRYARKDADSSNCALSNLKNSRFLYPAVPCCARLTILRPDPLPTASSGPRVFGRDGSPCPGNAVMVLSLEMSVHFCA</sequence>
<reference evidence="1 2" key="1">
    <citation type="submission" date="2024-04" db="EMBL/GenBank/DDBJ databases">
        <title>Phyllosticta paracitricarpa is synonymous to the EU quarantine fungus P. citricarpa based on phylogenomic analyses.</title>
        <authorList>
            <consortium name="Lawrence Berkeley National Laboratory"/>
            <person name="Van ingen-buijs V.A."/>
            <person name="Van westerhoven A.C."/>
            <person name="Haridas S."/>
            <person name="Skiadas P."/>
            <person name="Martin F."/>
            <person name="Groenewald J.Z."/>
            <person name="Crous P.W."/>
            <person name="Seidl M.F."/>
        </authorList>
    </citation>
    <scope>NUCLEOTIDE SEQUENCE [LARGE SCALE GENOMIC DNA]</scope>
    <source>
        <strain evidence="1 2">CPC 17464</strain>
    </source>
</reference>
<evidence type="ECO:0000313" key="2">
    <source>
        <dbReference type="Proteomes" id="UP001360953"/>
    </source>
</evidence>
<dbReference type="RefSeq" id="XP_066651228.1">
    <property type="nucleotide sequence ID" value="XM_066793757.1"/>
</dbReference>
<name>A0ABR1L844_9PEZI</name>
<comment type="caution">
    <text evidence="1">The sequence shown here is derived from an EMBL/GenBank/DDBJ whole genome shotgun (WGS) entry which is preliminary data.</text>
</comment>
<dbReference type="EMBL" id="JBBPEH010000012">
    <property type="protein sequence ID" value="KAK7531404.1"/>
    <property type="molecule type" value="Genomic_DNA"/>
</dbReference>
<protein>
    <submittedName>
        <fullName evidence="1">Uncharacterized protein</fullName>
    </submittedName>
</protein>
<accession>A0ABR1L844</accession>
<evidence type="ECO:0000313" key="1">
    <source>
        <dbReference type="EMBL" id="KAK7531404.1"/>
    </source>
</evidence>
<dbReference type="Proteomes" id="UP001360953">
    <property type="component" value="Unassembled WGS sequence"/>
</dbReference>
<organism evidence="1 2">
    <name type="scientific">Phyllosticta citribraziliensis</name>
    <dbReference type="NCBI Taxonomy" id="989973"/>
    <lineage>
        <taxon>Eukaryota</taxon>
        <taxon>Fungi</taxon>
        <taxon>Dikarya</taxon>
        <taxon>Ascomycota</taxon>
        <taxon>Pezizomycotina</taxon>
        <taxon>Dothideomycetes</taxon>
        <taxon>Dothideomycetes incertae sedis</taxon>
        <taxon>Botryosphaeriales</taxon>
        <taxon>Phyllostictaceae</taxon>
        <taxon>Phyllosticta</taxon>
    </lineage>
</organism>
<proteinExistence type="predicted"/>
<dbReference type="GeneID" id="92026663"/>
<gene>
    <name evidence="1" type="ORF">J3D65DRAFT_113568</name>
</gene>
<keyword evidence="2" id="KW-1185">Reference proteome</keyword>